<dbReference type="PROSITE" id="PS51257">
    <property type="entry name" value="PROKAR_LIPOPROTEIN"/>
    <property type="match status" value="1"/>
</dbReference>
<name>A0A1Y3AWA2_EURMA</name>
<keyword evidence="2" id="KW-0378">Hydrolase</keyword>
<feature type="domain" description="Exportin-1/Importin-beta-like" evidence="1">
    <location>
        <begin position="4"/>
        <end position="88"/>
    </location>
</feature>
<dbReference type="PANTHER" id="PTHR12363">
    <property type="entry name" value="TRANSPORTIN 3 AND IMPORTIN 13"/>
    <property type="match status" value="1"/>
</dbReference>
<keyword evidence="3" id="KW-1185">Reference proteome</keyword>
<dbReference type="Proteomes" id="UP000194236">
    <property type="component" value="Unassembled WGS sequence"/>
</dbReference>
<dbReference type="OrthoDB" id="435593at2759"/>
<evidence type="ECO:0000313" key="3">
    <source>
        <dbReference type="Proteomes" id="UP000194236"/>
    </source>
</evidence>
<dbReference type="GO" id="GO:0005737">
    <property type="term" value="C:cytoplasm"/>
    <property type="evidence" value="ECO:0007669"/>
    <property type="project" value="TreeGrafter"/>
</dbReference>
<dbReference type="GO" id="GO:0006606">
    <property type="term" value="P:protein import into nucleus"/>
    <property type="evidence" value="ECO:0007669"/>
    <property type="project" value="TreeGrafter"/>
</dbReference>
<sequence length="348" mass="41074">MFKLPKARRDQLEQYMSENFAMVIQLLISCFQELRTCDNNVQEFISQKCFSCFESWLNFAKNNHVDLIRSMLTIVFEFLRKPDCSIETHERASDALCKVIYQCEAHSNFTDLRVEVVELVYALEMCYDNALACEDTEKLRDLTTIFVELGNTLIEFLIYDQIDLKIMQLILKCVGHYEFEVAEITFSFWYNFSEALRKHDYAKFAPYYNHLFTSLTRLCRLEVDSESIIDDKSDVYDYRSQIHELIEEICICIDWVDYTISMNVMENFKPTTSWEIIEAHLYIMYCIAYTNMIEIDNPHKNEVLSAIINHLLNLANQPEPVHVQIYATGCELIACHNVLIEFNYQQSY</sequence>
<dbReference type="InterPro" id="IPR057941">
    <property type="entry name" value="TPR_TNPO3_IPO13_2nd"/>
</dbReference>
<dbReference type="AlphaFoldDB" id="A0A1Y3AWA2"/>
<evidence type="ECO:0000313" key="2">
    <source>
        <dbReference type="EMBL" id="OTF72769.1"/>
    </source>
</evidence>
<dbReference type="EMBL" id="MUJZ01054738">
    <property type="protein sequence ID" value="OTF72769.1"/>
    <property type="molecule type" value="Genomic_DNA"/>
</dbReference>
<dbReference type="Gene3D" id="1.25.10.10">
    <property type="entry name" value="Leucine-rich Repeat Variant"/>
    <property type="match status" value="1"/>
</dbReference>
<protein>
    <submittedName>
        <fullName evidence="2">ADP-ribosylglycohydrolase-like protein</fullName>
    </submittedName>
</protein>
<reference evidence="2 3" key="1">
    <citation type="submission" date="2017-03" db="EMBL/GenBank/DDBJ databases">
        <title>Genome Survey of Euroglyphus maynei.</title>
        <authorList>
            <person name="Arlian L.G."/>
            <person name="Morgan M.S."/>
            <person name="Rider S.D."/>
        </authorList>
    </citation>
    <scope>NUCLEOTIDE SEQUENCE [LARGE SCALE GENOMIC DNA]</scope>
    <source>
        <strain evidence="2">Arlian Lab</strain>
        <tissue evidence="2">Whole body</tissue>
    </source>
</reference>
<proteinExistence type="predicted"/>
<dbReference type="InterPro" id="IPR051345">
    <property type="entry name" value="Importin_beta-like_NTR"/>
</dbReference>
<dbReference type="Pfam" id="PF24138">
    <property type="entry name" value="TPR_TNPO3_IPO13_2nd"/>
    <property type="match status" value="1"/>
</dbReference>
<dbReference type="GO" id="GO:0016787">
    <property type="term" value="F:hydrolase activity"/>
    <property type="evidence" value="ECO:0007669"/>
    <property type="project" value="UniProtKB-KW"/>
</dbReference>
<dbReference type="Pfam" id="PF08389">
    <property type="entry name" value="Xpo1"/>
    <property type="match status" value="1"/>
</dbReference>
<accession>A0A1Y3AWA2</accession>
<dbReference type="InterPro" id="IPR013598">
    <property type="entry name" value="Exportin-1/Importin-b-like"/>
</dbReference>
<dbReference type="SUPFAM" id="SSF48371">
    <property type="entry name" value="ARM repeat"/>
    <property type="match status" value="1"/>
</dbReference>
<dbReference type="InterPro" id="IPR011989">
    <property type="entry name" value="ARM-like"/>
</dbReference>
<dbReference type="PANTHER" id="PTHR12363:SF42">
    <property type="entry name" value="TRANSPORTIN-3"/>
    <property type="match status" value="1"/>
</dbReference>
<gene>
    <name evidence="2" type="ORF">BLA29_006593</name>
</gene>
<organism evidence="2 3">
    <name type="scientific">Euroglyphus maynei</name>
    <name type="common">Mayne's house dust mite</name>
    <dbReference type="NCBI Taxonomy" id="6958"/>
    <lineage>
        <taxon>Eukaryota</taxon>
        <taxon>Metazoa</taxon>
        <taxon>Ecdysozoa</taxon>
        <taxon>Arthropoda</taxon>
        <taxon>Chelicerata</taxon>
        <taxon>Arachnida</taxon>
        <taxon>Acari</taxon>
        <taxon>Acariformes</taxon>
        <taxon>Sarcoptiformes</taxon>
        <taxon>Astigmata</taxon>
        <taxon>Psoroptidia</taxon>
        <taxon>Analgoidea</taxon>
        <taxon>Pyroglyphidae</taxon>
        <taxon>Pyroglyphinae</taxon>
        <taxon>Euroglyphus</taxon>
    </lineage>
</organism>
<comment type="caution">
    <text evidence="2">The sequence shown here is derived from an EMBL/GenBank/DDBJ whole genome shotgun (WGS) entry which is preliminary data.</text>
</comment>
<dbReference type="InterPro" id="IPR016024">
    <property type="entry name" value="ARM-type_fold"/>
</dbReference>
<evidence type="ECO:0000259" key="1">
    <source>
        <dbReference type="Pfam" id="PF08389"/>
    </source>
</evidence>